<dbReference type="PROSITE" id="PS00636">
    <property type="entry name" value="DNAJ_1"/>
    <property type="match status" value="1"/>
</dbReference>
<accession>A0AA38HCT0</accession>
<dbReference type="RefSeq" id="XP_052947404.1">
    <property type="nucleotide sequence ID" value="XM_053092487.1"/>
</dbReference>
<feature type="region of interest" description="Disordered" evidence="1">
    <location>
        <begin position="288"/>
        <end position="348"/>
    </location>
</feature>
<dbReference type="PRINTS" id="PR00625">
    <property type="entry name" value="JDOMAIN"/>
</dbReference>
<feature type="region of interest" description="Disordered" evidence="1">
    <location>
        <begin position="183"/>
        <end position="260"/>
    </location>
</feature>
<dbReference type="Pfam" id="PF23302">
    <property type="entry name" value="HTH_DNAJC9"/>
    <property type="match status" value="1"/>
</dbReference>
<dbReference type="GO" id="GO:0031072">
    <property type="term" value="F:heat shock protein binding"/>
    <property type="evidence" value="ECO:0007669"/>
    <property type="project" value="TreeGrafter"/>
</dbReference>
<gene>
    <name evidence="3" type="ORF">MKK02DRAFT_43553</name>
</gene>
<protein>
    <recommendedName>
        <fullName evidence="2">J domain-containing protein</fullName>
    </recommendedName>
</protein>
<dbReference type="SUPFAM" id="SSF46565">
    <property type="entry name" value="Chaperone J-domain"/>
    <property type="match status" value="1"/>
</dbReference>
<comment type="caution">
    <text evidence="3">The sequence shown here is derived from an EMBL/GenBank/DDBJ whole genome shotgun (WGS) entry which is preliminary data.</text>
</comment>
<dbReference type="InterPro" id="IPR036869">
    <property type="entry name" value="J_dom_sf"/>
</dbReference>
<keyword evidence="4" id="KW-1185">Reference proteome</keyword>
<dbReference type="Proteomes" id="UP001164286">
    <property type="component" value="Unassembled WGS sequence"/>
</dbReference>
<dbReference type="GO" id="GO:0005737">
    <property type="term" value="C:cytoplasm"/>
    <property type="evidence" value="ECO:0007669"/>
    <property type="project" value="TreeGrafter"/>
</dbReference>
<sequence length="348" mass="38447">MDDHPDPILNFYSEKEAEEPDALYIALTIARTATPEDVRKAYRKLALKYHPDKHGSKGEDDKERMGKEFQKIGFAYAVLSDEGRRKRYDANGKTAENAFTDAEEMGWDAYFESLFQRVDRKMLDDHKEKYQDSQDELDDLEEAYNKSEGSLPSILQGIPHATHEDESRLIGLVEDLISSGKLERTKAWTKSSKDQTAAKARGKKASKEAKEAEQAAKELGVWDEFYGNGEKGKRNGNGGTEEAGKGKGKGKAKGKEAGGGEDALAALILKRQRDRDGGLDAMAAKYARMEEDAREKKRAKKGGKATKEQEQENEEPPEISDADFEALQAKMFGGKGGAAGSKGKKGRA</sequence>
<dbReference type="GO" id="GO:0005634">
    <property type="term" value="C:nucleus"/>
    <property type="evidence" value="ECO:0007669"/>
    <property type="project" value="TreeGrafter"/>
</dbReference>
<evidence type="ECO:0000259" key="2">
    <source>
        <dbReference type="PROSITE" id="PS50076"/>
    </source>
</evidence>
<evidence type="ECO:0000256" key="1">
    <source>
        <dbReference type="SAM" id="MobiDB-lite"/>
    </source>
</evidence>
<feature type="compositionally biased region" description="Basic and acidic residues" evidence="1">
    <location>
        <begin position="205"/>
        <end position="216"/>
    </location>
</feature>
<dbReference type="Pfam" id="PF00226">
    <property type="entry name" value="DnaJ"/>
    <property type="match status" value="1"/>
</dbReference>
<feature type="compositionally biased region" description="Acidic residues" evidence="1">
    <location>
        <begin position="311"/>
        <end position="324"/>
    </location>
</feature>
<dbReference type="Gene3D" id="1.10.287.110">
    <property type="entry name" value="DnaJ domain"/>
    <property type="match status" value="1"/>
</dbReference>
<dbReference type="SMART" id="SM00271">
    <property type="entry name" value="DnaJ"/>
    <property type="match status" value="1"/>
</dbReference>
<dbReference type="PROSITE" id="PS50076">
    <property type="entry name" value="DNAJ_2"/>
    <property type="match status" value="1"/>
</dbReference>
<dbReference type="InterPro" id="IPR001623">
    <property type="entry name" value="DnaJ_domain"/>
</dbReference>
<organism evidence="3 4">
    <name type="scientific">Dioszegia hungarica</name>
    <dbReference type="NCBI Taxonomy" id="4972"/>
    <lineage>
        <taxon>Eukaryota</taxon>
        <taxon>Fungi</taxon>
        <taxon>Dikarya</taxon>
        <taxon>Basidiomycota</taxon>
        <taxon>Agaricomycotina</taxon>
        <taxon>Tremellomycetes</taxon>
        <taxon>Tremellales</taxon>
        <taxon>Bulleribasidiaceae</taxon>
        <taxon>Dioszegia</taxon>
    </lineage>
</organism>
<feature type="domain" description="J" evidence="2">
    <location>
        <begin position="22"/>
        <end position="92"/>
    </location>
</feature>
<dbReference type="GeneID" id="77731692"/>
<dbReference type="PANTHER" id="PTHR44144">
    <property type="entry name" value="DNAJ HOMOLOG SUBFAMILY C MEMBER 9"/>
    <property type="match status" value="1"/>
</dbReference>
<dbReference type="CDD" id="cd06257">
    <property type="entry name" value="DnaJ"/>
    <property type="match status" value="1"/>
</dbReference>
<feature type="region of interest" description="Disordered" evidence="1">
    <location>
        <begin position="126"/>
        <end position="145"/>
    </location>
</feature>
<feature type="compositionally biased region" description="Acidic residues" evidence="1">
    <location>
        <begin position="133"/>
        <end position="142"/>
    </location>
</feature>
<dbReference type="InterPro" id="IPR052594">
    <property type="entry name" value="J_domain-containing_protein"/>
</dbReference>
<name>A0AA38HCT0_9TREE</name>
<evidence type="ECO:0000313" key="3">
    <source>
        <dbReference type="EMBL" id="KAI9637627.1"/>
    </source>
</evidence>
<dbReference type="InterPro" id="IPR056453">
    <property type="entry name" value="HTH_DNAJC9"/>
</dbReference>
<dbReference type="InterPro" id="IPR018253">
    <property type="entry name" value="DnaJ_domain_CS"/>
</dbReference>
<proteinExistence type="predicted"/>
<dbReference type="PANTHER" id="PTHR44144:SF1">
    <property type="entry name" value="DNAJ HOMOLOG SUBFAMILY C MEMBER 9"/>
    <property type="match status" value="1"/>
</dbReference>
<dbReference type="EMBL" id="JAKWFO010000004">
    <property type="protein sequence ID" value="KAI9637627.1"/>
    <property type="molecule type" value="Genomic_DNA"/>
</dbReference>
<dbReference type="AlphaFoldDB" id="A0AA38HCT0"/>
<reference evidence="3" key="1">
    <citation type="journal article" date="2022" name="G3 (Bethesda)">
        <title>High quality genome of the basidiomycete yeast Dioszegia hungarica PDD-24b-2 isolated from cloud water.</title>
        <authorList>
            <person name="Jarrige D."/>
            <person name="Haridas S."/>
            <person name="Bleykasten-Grosshans C."/>
            <person name="Joly M."/>
            <person name="Nadalig T."/>
            <person name="Sancelme M."/>
            <person name="Vuilleumier S."/>
            <person name="Grigoriev I.V."/>
            <person name="Amato P."/>
            <person name="Bringel F."/>
        </authorList>
    </citation>
    <scope>NUCLEOTIDE SEQUENCE</scope>
    <source>
        <strain evidence="3">PDD-24b-2</strain>
    </source>
</reference>
<evidence type="ECO:0000313" key="4">
    <source>
        <dbReference type="Proteomes" id="UP001164286"/>
    </source>
</evidence>